<feature type="transmembrane region" description="Helical" evidence="1">
    <location>
        <begin position="75"/>
        <end position="93"/>
    </location>
</feature>
<evidence type="ECO:0000313" key="3">
    <source>
        <dbReference type="Proteomes" id="UP000572407"/>
    </source>
</evidence>
<dbReference type="EMBL" id="VDLV01000064">
    <property type="protein sequence ID" value="MBA1381445.1"/>
    <property type="molecule type" value="Genomic_DNA"/>
</dbReference>
<dbReference type="AlphaFoldDB" id="A0A7V8UHH4"/>
<keyword evidence="1" id="KW-1133">Transmembrane helix</keyword>
<protein>
    <submittedName>
        <fullName evidence="2">Uncharacterized protein</fullName>
    </submittedName>
</protein>
<evidence type="ECO:0000256" key="1">
    <source>
        <dbReference type="SAM" id="Phobius"/>
    </source>
</evidence>
<sequence length="127" mass="13552">MSADGGLPARVPESVDKLVVDPKAEGVPKPGAASAQDEDRFYSEDAERYKLLHAQQNLGQLGKLWGSSASAPTNIAGLLLVLCFVLVALSFLPTQSVELVDARKWLYSVTTMIVGFLFGARTAGKSE</sequence>
<dbReference type="Proteomes" id="UP000572407">
    <property type="component" value="Unassembled WGS sequence"/>
</dbReference>
<keyword evidence="1" id="KW-0812">Transmembrane</keyword>
<feature type="transmembrane region" description="Helical" evidence="1">
    <location>
        <begin position="105"/>
        <end position="124"/>
    </location>
</feature>
<name>A0A7V8UHH4_9PSED</name>
<reference evidence="2 3" key="1">
    <citation type="submission" date="2019-06" db="EMBL/GenBank/DDBJ databases">
        <title>Analysis of the biodiversity of Brassica napus bacterial endophytes for the selection of potential efficient biofertilizers for rapeseed crops.</title>
        <authorList>
            <person name="Jimenez-Gomez A."/>
            <person name="Saati-Santamaria Z."/>
            <person name="Menendez E."/>
            <person name="Rivas R."/>
            <person name="Mateos P.F."/>
            <person name="Velazquez E."/>
            <person name="Garcia-Fraile P."/>
        </authorList>
    </citation>
    <scope>NUCLEOTIDE SEQUENCE [LARGE SCALE GENOMIC DNA]</scope>
    <source>
        <strain evidence="2 3">CDVBN10</strain>
    </source>
</reference>
<organism evidence="2 3">
    <name type="scientific">Pseudomonas brassicacearum subsp. neoaurantiaca</name>
    <dbReference type="NCBI Taxonomy" id="494916"/>
    <lineage>
        <taxon>Bacteria</taxon>
        <taxon>Pseudomonadati</taxon>
        <taxon>Pseudomonadota</taxon>
        <taxon>Gammaproteobacteria</taxon>
        <taxon>Pseudomonadales</taxon>
        <taxon>Pseudomonadaceae</taxon>
        <taxon>Pseudomonas</taxon>
    </lineage>
</organism>
<gene>
    <name evidence="2" type="ORF">FHK92_27265</name>
</gene>
<accession>A0A7V8UHH4</accession>
<proteinExistence type="predicted"/>
<dbReference type="RefSeq" id="WP_181290713.1">
    <property type="nucleotide sequence ID" value="NZ_VDLV01000064.1"/>
</dbReference>
<evidence type="ECO:0000313" key="2">
    <source>
        <dbReference type="EMBL" id="MBA1381445.1"/>
    </source>
</evidence>
<comment type="caution">
    <text evidence="2">The sequence shown here is derived from an EMBL/GenBank/DDBJ whole genome shotgun (WGS) entry which is preliminary data.</text>
</comment>
<keyword evidence="1" id="KW-0472">Membrane</keyword>